<dbReference type="KEGG" id="alti:ALE3EI_1175"/>
<evidence type="ECO:0000313" key="10">
    <source>
        <dbReference type="Proteomes" id="UP000515514"/>
    </source>
</evidence>
<comment type="similarity">
    <text evidence="2 7">Belongs to the ExbD/TolR family.</text>
</comment>
<evidence type="ECO:0000256" key="4">
    <source>
        <dbReference type="ARBA" id="ARBA00022692"/>
    </source>
</evidence>
<keyword evidence="7" id="KW-0813">Transport</keyword>
<comment type="subcellular location">
    <subcellularLocation>
        <location evidence="1">Cell membrane</location>
        <topology evidence="1">Single-pass membrane protein</topology>
    </subcellularLocation>
    <subcellularLocation>
        <location evidence="7">Cell membrane</location>
        <topology evidence="7">Single-pass type II membrane protein</topology>
    </subcellularLocation>
</comment>
<evidence type="ECO:0000256" key="7">
    <source>
        <dbReference type="RuleBase" id="RU003879"/>
    </source>
</evidence>
<dbReference type="Pfam" id="PF02472">
    <property type="entry name" value="ExbD"/>
    <property type="match status" value="1"/>
</dbReference>
<gene>
    <name evidence="9" type="ORF">ALE3EI_1175</name>
</gene>
<evidence type="ECO:0000256" key="8">
    <source>
        <dbReference type="SAM" id="Phobius"/>
    </source>
</evidence>
<name>A0A7G8PTS8_9FLAO</name>
<feature type="transmembrane region" description="Helical" evidence="8">
    <location>
        <begin position="20"/>
        <end position="37"/>
    </location>
</feature>
<evidence type="ECO:0000256" key="5">
    <source>
        <dbReference type="ARBA" id="ARBA00022989"/>
    </source>
</evidence>
<protein>
    <submittedName>
        <fullName evidence="9">Biopolymer transporter ExbD</fullName>
    </submittedName>
</protein>
<keyword evidence="6 8" id="KW-0472">Membrane</keyword>
<dbReference type="GO" id="GO:0005886">
    <property type="term" value="C:plasma membrane"/>
    <property type="evidence" value="ECO:0007669"/>
    <property type="project" value="UniProtKB-SubCell"/>
</dbReference>
<keyword evidence="5 8" id="KW-1133">Transmembrane helix</keyword>
<keyword evidence="10" id="KW-1185">Reference proteome</keyword>
<evidence type="ECO:0000256" key="2">
    <source>
        <dbReference type="ARBA" id="ARBA00005811"/>
    </source>
</evidence>
<dbReference type="RefSeq" id="WP_186991893.1">
    <property type="nucleotide sequence ID" value="NZ_CP052909.1"/>
</dbReference>
<sequence length="157" mass="17773">MSKFKKKKGGEVPAVNTASLPDIVFMLLFFFMVVTVLRDNNLLVKNELPKADQVEKLQKDRSVYIYAGKPSERYKDKYGTEGRIQIGDKYTDVSQVGSALEEARRKLLPELQDKVMVALKVDGETNTGLVSDIKQELRELNMLKIIYITTPGNETDN</sequence>
<dbReference type="GO" id="GO:0015031">
    <property type="term" value="P:protein transport"/>
    <property type="evidence" value="ECO:0007669"/>
    <property type="project" value="UniProtKB-KW"/>
</dbReference>
<keyword evidence="7" id="KW-0653">Protein transport</keyword>
<evidence type="ECO:0000256" key="1">
    <source>
        <dbReference type="ARBA" id="ARBA00004162"/>
    </source>
</evidence>
<dbReference type="EMBL" id="CP052909">
    <property type="protein sequence ID" value="QNJ97744.1"/>
    <property type="molecule type" value="Genomic_DNA"/>
</dbReference>
<dbReference type="Proteomes" id="UP000515514">
    <property type="component" value="Chromosome"/>
</dbReference>
<evidence type="ECO:0000313" key="9">
    <source>
        <dbReference type="EMBL" id="QNJ97744.1"/>
    </source>
</evidence>
<reference evidence="9 10" key="1">
    <citation type="submission" date="2020-04" db="EMBL/GenBank/DDBJ databases">
        <title>Genome sequence of Altibacter aquimarinus strain ALE3EI.</title>
        <authorList>
            <person name="Oh H.-M."/>
            <person name="Jang D."/>
        </authorList>
    </citation>
    <scope>NUCLEOTIDE SEQUENCE [LARGE SCALE GENOMIC DNA]</scope>
    <source>
        <strain evidence="9 10">ALE3EI</strain>
    </source>
</reference>
<proteinExistence type="inferred from homology"/>
<dbReference type="InterPro" id="IPR003400">
    <property type="entry name" value="ExbD"/>
</dbReference>
<accession>A0A7G8PTS8</accession>
<keyword evidence="3" id="KW-1003">Cell membrane</keyword>
<evidence type="ECO:0000256" key="3">
    <source>
        <dbReference type="ARBA" id="ARBA00022475"/>
    </source>
</evidence>
<keyword evidence="4 7" id="KW-0812">Transmembrane</keyword>
<evidence type="ECO:0000256" key="6">
    <source>
        <dbReference type="ARBA" id="ARBA00023136"/>
    </source>
</evidence>
<dbReference type="GO" id="GO:0022857">
    <property type="term" value="F:transmembrane transporter activity"/>
    <property type="evidence" value="ECO:0007669"/>
    <property type="project" value="InterPro"/>
</dbReference>
<organism evidence="9 10">
    <name type="scientific">Constantimarinum furrinae</name>
    <dbReference type="NCBI Taxonomy" id="2562285"/>
    <lineage>
        <taxon>Bacteria</taxon>
        <taxon>Pseudomonadati</taxon>
        <taxon>Bacteroidota</taxon>
        <taxon>Flavobacteriia</taxon>
        <taxon>Flavobacteriales</taxon>
        <taxon>Flavobacteriaceae</taxon>
        <taxon>Altibacter/Constantimarinum group</taxon>
        <taxon>Constantimarinum</taxon>
    </lineage>
</organism>
<dbReference type="AlphaFoldDB" id="A0A7G8PTS8"/>